<gene>
    <name evidence="1" type="ORF">SDJN03_10769</name>
</gene>
<dbReference type="EMBL" id="JAGKQH010000006">
    <property type="protein sequence ID" value="KAG6597589.1"/>
    <property type="molecule type" value="Genomic_DNA"/>
</dbReference>
<keyword evidence="2" id="KW-1185">Reference proteome</keyword>
<dbReference type="Proteomes" id="UP000685013">
    <property type="component" value="Chromosome 6"/>
</dbReference>
<reference evidence="1 2" key="1">
    <citation type="journal article" date="2021" name="Hortic Res">
        <title>The domestication of Cucurbita argyrosperma as revealed by the genome of its wild relative.</title>
        <authorList>
            <person name="Barrera-Redondo J."/>
            <person name="Sanchez-de la Vega G."/>
            <person name="Aguirre-Liguori J.A."/>
            <person name="Castellanos-Morales G."/>
            <person name="Gutierrez-Guerrero Y.T."/>
            <person name="Aguirre-Dugua X."/>
            <person name="Aguirre-Planter E."/>
            <person name="Tenaillon M.I."/>
            <person name="Lira-Saade R."/>
            <person name="Eguiarte L.E."/>
        </authorList>
    </citation>
    <scope>NUCLEOTIDE SEQUENCE [LARGE SCALE GENOMIC DNA]</scope>
    <source>
        <strain evidence="1">JBR-2021</strain>
    </source>
</reference>
<dbReference type="AlphaFoldDB" id="A0AAV6NI31"/>
<evidence type="ECO:0000313" key="2">
    <source>
        <dbReference type="Proteomes" id="UP000685013"/>
    </source>
</evidence>
<proteinExistence type="predicted"/>
<protein>
    <submittedName>
        <fullName evidence="1">Uncharacterized protein</fullName>
    </submittedName>
</protein>
<organism evidence="1 2">
    <name type="scientific">Cucurbita argyrosperma subsp. sororia</name>
    <dbReference type="NCBI Taxonomy" id="37648"/>
    <lineage>
        <taxon>Eukaryota</taxon>
        <taxon>Viridiplantae</taxon>
        <taxon>Streptophyta</taxon>
        <taxon>Embryophyta</taxon>
        <taxon>Tracheophyta</taxon>
        <taxon>Spermatophyta</taxon>
        <taxon>Magnoliopsida</taxon>
        <taxon>eudicotyledons</taxon>
        <taxon>Gunneridae</taxon>
        <taxon>Pentapetalae</taxon>
        <taxon>rosids</taxon>
        <taxon>fabids</taxon>
        <taxon>Cucurbitales</taxon>
        <taxon>Cucurbitaceae</taxon>
        <taxon>Cucurbiteae</taxon>
        <taxon>Cucurbita</taxon>
    </lineage>
</organism>
<name>A0AAV6NI31_9ROSI</name>
<feature type="non-terminal residue" evidence="1">
    <location>
        <position position="1"/>
    </location>
</feature>
<accession>A0AAV6NI31</accession>
<sequence>MLFQAQTSKQEHPVAELPSSNINGDLDGGGVRVSCFSEAINDVPVHFQIISLSKQFRYVYGLVAVLQNLEIYTQLPPHDLTIQ</sequence>
<comment type="caution">
    <text evidence="1">The sequence shown here is derived from an EMBL/GenBank/DDBJ whole genome shotgun (WGS) entry which is preliminary data.</text>
</comment>
<evidence type="ECO:0000313" key="1">
    <source>
        <dbReference type="EMBL" id="KAG6597589.1"/>
    </source>
</evidence>